<dbReference type="Pfam" id="PF00534">
    <property type="entry name" value="Glycos_transf_1"/>
    <property type="match status" value="1"/>
</dbReference>
<protein>
    <submittedName>
        <fullName evidence="4">Glycosyltransferase family 1 protein</fullName>
    </submittedName>
</protein>
<dbReference type="GO" id="GO:0016757">
    <property type="term" value="F:glycosyltransferase activity"/>
    <property type="evidence" value="ECO:0007669"/>
    <property type="project" value="InterPro"/>
</dbReference>
<dbReference type="GO" id="GO:0009103">
    <property type="term" value="P:lipopolysaccharide biosynthetic process"/>
    <property type="evidence" value="ECO:0007669"/>
    <property type="project" value="TreeGrafter"/>
</dbReference>
<reference evidence="4 5" key="1">
    <citation type="journal article" date="2014" name="BMC Genomics">
        <title>Comparison of environmental and isolate Sulfobacillus genomes reveals diverse carbon, sulfur, nitrogen, and hydrogen metabolisms.</title>
        <authorList>
            <person name="Justice N.B."/>
            <person name="Norman A."/>
            <person name="Brown C.T."/>
            <person name="Singh A."/>
            <person name="Thomas B.C."/>
            <person name="Banfield J.F."/>
        </authorList>
    </citation>
    <scope>NUCLEOTIDE SEQUENCE [LARGE SCALE GENOMIC DNA]</scope>
    <source>
        <strain evidence="4">AMDSBA4</strain>
    </source>
</reference>
<keyword evidence="1 4" id="KW-0808">Transferase</keyword>
<feature type="domain" description="Glycosyltransferase subfamily 4-like N-terminal" evidence="3">
    <location>
        <begin position="58"/>
        <end position="164"/>
    </location>
</feature>
<dbReference type="Pfam" id="PF13439">
    <property type="entry name" value="Glyco_transf_4"/>
    <property type="match status" value="1"/>
</dbReference>
<sequence length="352" mass="39914">MTSMPKVAIDARILTVQKELAGVGQYIRELIKASQQDPAVRLVPLSSIGHDSSIMEVPQIGSLPWQSVALPIHLRRGDYQVFHGPAFSLPPFVRIPTVVTIHDLAYQRFGETVNDDTRKYLTRVVRHAVARADRIIVPSTEVKSDVLRYFPGADDSRIRVIALGSDRLRQTAAVKPQSVPQPFLLHVGTIEPRKNLEFLLQAFHILVDRYSVAHHLVLLGSNGWKNHSFHVKVQEMKYRDRVHLMGYQDDRAVLWYYQHAALYVMPSHYEGFGLPAMEAIANGVPTLATPTGGVRDLPTDEGIQLLEPQDPEQWAQTIFHLLSHPVRPTIRVITWQEAWQKHASVYREVCCR</sequence>
<dbReference type="InterPro" id="IPR001296">
    <property type="entry name" value="Glyco_trans_1"/>
</dbReference>
<evidence type="ECO:0000256" key="1">
    <source>
        <dbReference type="ARBA" id="ARBA00022679"/>
    </source>
</evidence>
<dbReference type="PANTHER" id="PTHR46401:SF2">
    <property type="entry name" value="GLYCOSYLTRANSFERASE WBBK-RELATED"/>
    <property type="match status" value="1"/>
</dbReference>
<comment type="caution">
    <text evidence="4">The sequence shown here is derived from an EMBL/GenBank/DDBJ whole genome shotgun (WGS) entry which is preliminary data.</text>
</comment>
<dbReference type="Proteomes" id="UP000242972">
    <property type="component" value="Unassembled WGS sequence"/>
</dbReference>
<name>A0A2T2XIR0_9FIRM</name>
<evidence type="ECO:0000313" key="5">
    <source>
        <dbReference type="Proteomes" id="UP000242972"/>
    </source>
</evidence>
<evidence type="ECO:0000313" key="4">
    <source>
        <dbReference type="EMBL" id="PSR34366.1"/>
    </source>
</evidence>
<dbReference type="InterPro" id="IPR028098">
    <property type="entry name" value="Glyco_trans_4-like_N"/>
</dbReference>
<proteinExistence type="predicted"/>
<dbReference type="Gene3D" id="3.40.50.2000">
    <property type="entry name" value="Glycogen Phosphorylase B"/>
    <property type="match status" value="2"/>
</dbReference>
<dbReference type="SUPFAM" id="SSF53756">
    <property type="entry name" value="UDP-Glycosyltransferase/glycogen phosphorylase"/>
    <property type="match status" value="1"/>
</dbReference>
<dbReference type="PANTHER" id="PTHR46401">
    <property type="entry name" value="GLYCOSYLTRANSFERASE WBBK-RELATED"/>
    <property type="match status" value="1"/>
</dbReference>
<gene>
    <name evidence="4" type="ORF">C7B46_05465</name>
</gene>
<accession>A0A2T2XIR0</accession>
<evidence type="ECO:0000259" key="2">
    <source>
        <dbReference type="Pfam" id="PF00534"/>
    </source>
</evidence>
<evidence type="ECO:0000259" key="3">
    <source>
        <dbReference type="Pfam" id="PF13439"/>
    </source>
</evidence>
<dbReference type="CDD" id="cd03809">
    <property type="entry name" value="GT4_MtfB-like"/>
    <property type="match status" value="1"/>
</dbReference>
<dbReference type="AlphaFoldDB" id="A0A2T2XIR0"/>
<feature type="domain" description="Glycosyl transferase family 1" evidence="2">
    <location>
        <begin position="179"/>
        <end position="325"/>
    </location>
</feature>
<organism evidence="4 5">
    <name type="scientific">Sulfobacillus benefaciens</name>
    <dbReference type="NCBI Taxonomy" id="453960"/>
    <lineage>
        <taxon>Bacteria</taxon>
        <taxon>Bacillati</taxon>
        <taxon>Bacillota</taxon>
        <taxon>Clostridia</taxon>
        <taxon>Eubacteriales</taxon>
        <taxon>Clostridiales Family XVII. Incertae Sedis</taxon>
        <taxon>Sulfobacillus</taxon>
    </lineage>
</organism>
<dbReference type="EMBL" id="PXYW01000009">
    <property type="protein sequence ID" value="PSR34366.1"/>
    <property type="molecule type" value="Genomic_DNA"/>
</dbReference>